<organism evidence="1 2">
    <name type="scientific">Vararia minispora EC-137</name>
    <dbReference type="NCBI Taxonomy" id="1314806"/>
    <lineage>
        <taxon>Eukaryota</taxon>
        <taxon>Fungi</taxon>
        <taxon>Dikarya</taxon>
        <taxon>Basidiomycota</taxon>
        <taxon>Agaricomycotina</taxon>
        <taxon>Agaricomycetes</taxon>
        <taxon>Russulales</taxon>
        <taxon>Lachnocladiaceae</taxon>
        <taxon>Vararia</taxon>
    </lineage>
</organism>
<protein>
    <submittedName>
        <fullName evidence="1">Uncharacterized protein</fullName>
    </submittedName>
</protein>
<name>A0ACB8QTX0_9AGAM</name>
<comment type="caution">
    <text evidence="1">The sequence shown here is derived from an EMBL/GenBank/DDBJ whole genome shotgun (WGS) entry which is preliminary data.</text>
</comment>
<dbReference type="EMBL" id="MU273489">
    <property type="protein sequence ID" value="KAI0035133.1"/>
    <property type="molecule type" value="Genomic_DNA"/>
</dbReference>
<proteinExistence type="predicted"/>
<gene>
    <name evidence="1" type="ORF">K488DRAFT_83338</name>
</gene>
<evidence type="ECO:0000313" key="2">
    <source>
        <dbReference type="Proteomes" id="UP000814128"/>
    </source>
</evidence>
<sequence length="832" mass="89385">MSVGDWARRVPDMEEARSTMTEGGRDRVRARDARSRRYPLPLPSRLPLLRGAFSRAQRFGFAQSGSERAGSGQGGGGAGFLDGIRRARHVGQPGGSCTSAVLSSHCLLPSNALSATRDMPTSVVYPPRGRSRTVSPVAIAREASQERLAIQARLAAMPSDPEKHALASFTTHRRTDPSPSLTPGPRTPPDNHVLPSPVASSKAKILQPVAARALVVHVENPDTAHAPLNPYCAAPQSHIRPFPPAHAHTYSSPPSRLPTTPAKRPSPARAIISTKPAPSAAPGPSSSVSRSQTSRRLAIAESAFSDARSRSRRERIAALTARGIAEEAALERERLAREAAERDARRTSVCKTPNHPRQALAYTSRQQTLPHMRATQPPLLAPIVPYNPIRRALSDRGSAASEIEFTYAFPVPAAKLGQWNARAQKGSPRTRRALQELLEPAPNPRAVPFEDVLLAMRGALFAEPDEDARSPLPSWAGHRRRSRDVLTEDARRKHYDALMAPPGPPPKKTRRADDDRVPQDRDCAACSAAWQRSLASLSPPSTPALSPTSSAGSSPRSAHSVLATPRSWLPLSLFGREPPVPPTPKTPPLPKEEPEELRHSCGRPQAQCFVAVDVDDSPLGQPSSLPAPLSASPSTPLPAPAAQQQQQQQKKKSLLAPVSRLLASAVHMHEAYVQATLMSVALSADASASRLVPSPAAFHPHGVCAADVRASGLGAPLSAAEPYLLRALDDMRLLLPPHQSSYTHDLTLDTRPPTYPFFLPSYAPGPRCRPIAHPAHLRASALLNARRARECGTSMGLLPERMLGVACDVHGAGGRAGSALRKGWRVVWEDDE</sequence>
<evidence type="ECO:0000313" key="1">
    <source>
        <dbReference type="EMBL" id="KAI0035133.1"/>
    </source>
</evidence>
<reference evidence="1" key="1">
    <citation type="submission" date="2021-02" db="EMBL/GenBank/DDBJ databases">
        <authorList>
            <consortium name="DOE Joint Genome Institute"/>
            <person name="Ahrendt S."/>
            <person name="Looney B.P."/>
            <person name="Miyauchi S."/>
            <person name="Morin E."/>
            <person name="Drula E."/>
            <person name="Courty P.E."/>
            <person name="Chicoki N."/>
            <person name="Fauchery L."/>
            <person name="Kohler A."/>
            <person name="Kuo A."/>
            <person name="Labutti K."/>
            <person name="Pangilinan J."/>
            <person name="Lipzen A."/>
            <person name="Riley R."/>
            <person name="Andreopoulos W."/>
            <person name="He G."/>
            <person name="Johnson J."/>
            <person name="Barry K.W."/>
            <person name="Grigoriev I.V."/>
            <person name="Nagy L."/>
            <person name="Hibbett D."/>
            <person name="Henrissat B."/>
            <person name="Matheny P.B."/>
            <person name="Labbe J."/>
            <person name="Martin F."/>
        </authorList>
    </citation>
    <scope>NUCLEOTIDE SEQUENCE</scope>
    <source>
        <strain evidence="1">EC-137</strain>
    </source>
</reference>
<dbReference type="Proteomes" id="UP000814128">
    <property type="component" value="Unassembled WGS sequence"/>
</dbReference>
<reference evidence="1" key="2">
    <citation type="journal article" date="2022" name="New Phytol.">
        <title>Evolutionary transition to the ectomycorrhizal habit in the genomes of a hyperdiverse lineage of mushroom-forming fungi.</title>
        <authorList>
            <person name="Looney B."/>
            <person name="Miyauchi S."/>
            <person name="Morin E."/>
            <person name="Drula E."/>
            <person name="Courty P.E."/>
            <person name="Kohler A."/>
            <person name="Kuo A."/>
            <person name="LaButti K."/>
            <person name="Pangilinan J."/>
            <person name="Lipzen A."/>
            <person name="Riley R."/>
            <person name="Andreopoulos W."/>
            <person name="He G."/>
            <person name="Johnson J."/>
            <person name="Nolan M."/>
            <person name="Tritt A."/>
            <person name="Barry K.W."/>
            <person name="Grigoriev I.V."/>
            <person name="Nagy L.G."/>
            <person name="Hibbett D."/>
            <person name="Henrissat B."/>
            <person name="Matheny P.B."/>
            <person name="Labbe J."/>
            <person name="Martin F.M."/>
        </authorList>
    </citation>
    <scope>NUCLEOTIDE SEQUENCE</scope>
    <source>
        <strain evidence="1">EC-137</strain>
    </source>
</reference>
<accession>A0ACB8QTX0</accession>
<keyword evidence="2" id="KW-1185">Reference proteome</keyword>